<dbReference type="InterPro" id="IPR036869">
    <property type="entry name" value="J_dom_sf"/>
</dbReference>
<dbReference type="SUPFAM" id="SSF46565">
    <property type="entry name" value="Chaperone J-domain"/>
    <property type="match status" value="1"/>
</dbReference>
<dbReference type="STRING" id="402676.B6K2Q2"/>
<dbReference type="OrthoDB" id="10250354at2759"/>
<dbReference type="PRINTS" id="PR00625">
    <property type="entry name" value="JDOMAIN"/>
</dbReference>
<dbReference type="GeneID" id="7051146"/>
<evidence type="ECO:0000313" key="6">
    <source>
        <dbReference type="Proteomes" id="UP000001744"/>
    </source>
</evidence>
<dbReference type="PANTHER" id="PTHR44145">
    <property type="entry name" value="DNAJ HOMOLOG SUBFAMILY A MEMBER 3, MITOCHONDRIAL"/>
    <property type="match status" value="1"/>
</dbReference>
<dbReference type="VEuPathDB" id="FungiDB:SJAG_02518"/>
<dbReference type="PROSITE" id="PS00636">
    <property type="entry name" value="DNAJ_1"/>
    <property type="match status" value="1"/>
</dbReference>
<feature type="compositionally biased region" description="Polar residues" evidence="2">
    <location>
        <begin position="323"/>
        <end position="350"/>
    </location>
</feature>
<dbReference type="Proteomes" id="UP000001744">
    <property type="component" value="Unassembled WGS sequence"/>
</dbReference>
<keyword evidence="6" id="KW-1185">Reference proteome</keyword>
<dbReference type="OMA" id="INSWINI"/>
<proteinExistence type="predicted"/>
<dbReference type="Gene3D" id="1.10.287.110">
    <property type="entry name" value="DnaJ domain"/>
    <property type="match status" value="1"/>
</dbReference>
<reference evidence="4 6" key="1">
    <citation type="journal article" date="2011" name="Science">
        <title>Comparative functional genomics of the fission yeasts.</title>
        <authorList>
            <person name="Rhind N."/>
            <person name="Chen Z."/>
            <person name="Yassour M."/>
            <person name="Thompson D.A."/>
            <person name="Haas B.J."/>
            <person name="Habib N."/>
            <person name="Wapinski I."/>
            <person name="Roy S."/>
            <person name="Lin M.F."/>
            <person name="Heiman D.I."/>
            <person name="Young S.K."/>
            <person name="Furuya K."/>
            <person name="Guo Y."/>
            <person name="Pidoux A."/>
            <person name="Chen H.M."/>
            <person name="Robbertse B."/>
            <person name="Goldberg J.M."/>
            <person name="Aoki K."/>
            <person name="Bayne E.H."/>
            <person name="Berlin A.M."/>
            <person name="Desjardins C.A."/>
            <person name="Dobbs E."/>
            <person name="Dukaj L."/>
            <person name="Fan L."/>
            <person name="FitzGerald M.G."/>
            <person name="French C."/>
            <person name="Gujja S."/>
            <person name="Hansen K."/>
            <person name="Keifenheim D."/>
            <person name="Levin J.Z."/>
            <person name="Mosher R.A."/>
            <person name="Mueller C.A."/>
            <person name="Pfiffner J."/>
            <person name="Priest M."/>
            <person name="Russ C."/>
            <person name="Smialowska A."/>
            <person name="Swoboda P."/>
            <person name="Sykes S.M."/>
            <person name="Vaughn M."/>
            <person name="Vengrova S."/>
            <person name="Yoder R."/>
            <person name="Zeng Q."/>
            <person name="Allshire R."/>
            <person name="Baulcombe D."/>
            <person name="Birren B.W."/>
            <person name="Brown W."/>
            <person name="Ekwall K."/>
            <person name="Kellis M."/>
            <person name="Leatherwood J."/>
            <person name="Levin H."/>
            <person name="Margalit H."/>
            <person name="Martienssen R."/>
            <person name="Nieduszynski C.A."/>
            <person name="Spatafora J.W."/>
            <person name="Friedman N."/>
            <person name="Dalgaard J.Z."/>
            <person name="Baumann P."/>
            <person name="Niki H."/>
            <person name="Regev A."/>
            <person name="Nusbaum C."/>
        </authorList>
    </citation>
    <scope>NUCLEOTIDE SEQUENCE [LARGE SCALE GENOMIC DNA]</scope>
    <source>
        <strain evidence="6">yFS275 / FY16936</strain>
    </source>
</reference>
<feature type="compositionally biased region" description="Polar residues" evidence="2">
    <location>
        <begin position="175"/>
        <end position="196"/>
    </location>
</feature>
<evidence type="ECO:0000259" key="3">
    <source>
        <dbReference type="PROSITE" id="PS50076"/>
    </source>
</evidence>
<dbReference type="InterPro" id="IPR051938">
    <property type="entry name" value="Apopto_cytoskel_mod"/>
</dbReference>
<evidence type="ECO:0000256" key="1">
    <source>
        <dbReference type="ARBA" id="ARBA00023186"/>
    </source>
</evidence>
<feature type="compositionally biased region" description="Low complexity" evidence="2">
    <location>
        <begin position="306"/>
        <end position="315"/>
    </location>
</feature>
<dbReference type="Pfam" id="PF00226">
    <property type="entry name" value="DnaJ"/>
    <property type="match status" value="1"/>
</dbReference>
<feature type="compositionally biased region" description="Basic residues" evidence="2">
    <location>
        <begin position="406"/>
        <end position="416"/>
    </location>
</feature>
<name>B6K2Q2_SCHJY</name>
<feature type="compositionally biased region" description="Polar residues" evidence="2">
    <location>
        <begin position="287"/>
        <end position="299"/>
    </location>
</feature>
<feature type="compositionally biased region" description="Low complexity" evidence="2">
    <location>
        <begin position="260"/>
        <end position="275"/>
    </location>
</feature>
<organism evidence="4 6">
    <name type="scientific">Schizosaccharomyces japonicus (strain yFS275 / FY16936)</name>
    <name type="common">Fission yeast</name>
    <dbReference type="NCBI Taxonomy" id="402676"/>
    <lineage>
        <taxon>Eukaryota</taxon>
        <taxon>Fungi</taxon>
        <taxon>Dikarya</taxon>
        <taxon>Ascomycota</taxon>
        <taxon>Taphrinomycotina</taxon>
        <taxon>Schizosaccharomycetes</taxon>
        <taxon>Schizosaccharomycetales</taxon>
        <taxon>Schizosaccharomycetaceae</taxon>
        <taxon>Schizosaccharomyces</taxon>
    </lineage>
</organism>
<evidence type="ECO:0000313" key="4">
    <source>
        <dbReference type="EMBL" id="EEB07433.1"/>
    </source>
</evidence>
<dbReference type="PROSITE" id="PS50076">
    <property type="entry name" value="DNAJ_2"/>
    <property type="match status" value="1"/>
</dbReference>
<feature type="compositionally biased region" description="Low complexity" evidence="2">
    <location>
        <begin position="103"/>
        <end position="113"/>
    </location>
</feature>
<dbReference type="SMART" id="SM00271">
    <property type="entry name" value="DnaJ"/>
    <property type="match status" value="1"/>
</dbReference>
<gene>
    <name evidence="5" type="primary">mug184</name>
    <name evidence="4" type="ORF">SJAG_02518</name>
</gene>
<dbReference type="InterPro" id="IPR018253">
    <property type="entry name" value="DnaJ_domain_CS"/>
</dbReference>
<protein>
    <submittedName>
        <fullName evidence="4">Meiotically upregulated Mug184</fullName>
    </submittedName>
</protein>
<dbReference type="JaponicusDB" id="SJAG_02518">
    <property type="gene designation" value="mug184"/>
</dbReference>
<feature type="region of interest" description="Disordered" evidence="2">
    <location>
        <begin position="84"/>
        <end position="353"/>
    </location>
</feature>
<dbReference type="eggNOG" id="KOG0714">
    <property type="taxonomic scope" value="Eukaryota"/>
</dbReference>
<feature type="compositionally biased region" description="Polar residues" evidence="2">
    <location>
        <begin position="114"/>
        <end position="150"/>
    </location>
</feature>
<sequence length="558" mass="62368">MSIGPERDTKINYYAILKIDQNADAQIIRKQYLRLALQYHPDRNPGQEDKYVQLFQQLQLAHEVLGDPSKKRVYDSLYHEVLRNTRTEGRKTKTTPRKSTGRASNASNQNSQSYSGRSAYSAYNSPKGQRNNSPGNKNKAYSQSWFNSRGKNNRPTSSSSSGSPNSRRTGDSRKNNTSTKSPKPASSYSYVYQNRSQKYDPHSGIGIRTTKTEPAEQTKENANPAAGSFDPAASKSSNAFADDNLNEDDVPPAASNKGFAANSPEPSSNPAPDSSFNPFEIPKPESTFPSSGIPPNTDNPFAFQPSAASGTSSSRTRLRQNRSRLNTRNQASTKPESYFQTPPRPTNSFPSADAENANFQKFSQQATPEELRNSQQNPFFFSPNAFSKQEPIPSPPKSFQRPAESRRRRPGNSKHPGKTDPEVISNLDNLFKNIDLSATPGKVSLPELPQLDVPLPPDTVPSMDDLREIGNYMTAMSVYQIKWCKYAMEMNQFIASWNIVKNKVINSGTVDWSLFPDLAKHWSQYNEFCIAFSKQEVQHFNALKTLQWIRKSAMATQT</sequence>
<evidence type="ECO:0000313" key="5">
    <source>
        <dbReference type="JaponicusDB" id="SJAG_02518"/>
    </source>
</evidence>
<feature type="compositionally biased region" description="Polar residues" evidence="2">
    <location>
        <begin position="365"/>
        <end position="387"/>
    </location>
</feature>
<dbReference type="RefSeq" id="XP_002173726.1">
    <property type="nucleotide sequence ID" value="XM_002173690.1"/>
</dbReference>
<dbReference type="InterPro" id="IPR001623">
    <property type="entry name" value="DnaJ_domain"/>
</dbReference>
<feature type="compositionally biased region" description="Basic and acidic residues" evidence="2">
    <location>
        <begin position="210"/>
        <end position="219"/>
    </location>
</feature>
<feature type="compositionally biased region" description="Low complexity" evidence="2">
    <location>
        <begin position="153"/>
        <end position="167"/>
    </location>
</feature>
<dbReference type="HOGENOM" id="CLU_494457_0_0_1"/>
<feature type="domain" description="J" evidence="3">
    <location>
        <begin position="12"/>
        <end position="78"/>
    </location>
</feature>
<dbReference type="CDD" id="cd06257">
    <property type="entry name" value="DnaJ"/>
    <property type="match status" value="1"/>
</dbReference>
<dbReference type="AlphaFoldDB" id="B6K2Q2"/>
<accession>B6K2Q2</accession>
<dbReference type="PANTHER" id="PTHR44145:SF3">
    <property type="entry name" value="DNAJ HOMOLOG SUBFAMILY A MEMBER 3, MITOCHONDRIAL"/>
    <property type="match status" value="1"/>
</dbReference>
<feature type="region of interest" description="Disordered" evidence="2">
    <location>
        <begin position="365"/>
        <end position="424"/>
    </location>
</feature>
<evidence type="ECO:0000256" key="2">
    <source>
        <dbReference type="SAM" id="MobiDB-lite"/>
    </source>
</evidence>
<keyword evidence="1" id="KW-0143">Chaperone</keyword>
<dbReference type="EMBL" id="KE651166">
    <property type="protein sequence ID" value="EEB07433.1"/>
    <property type="molecule type" value="Genomic_DNA"/>
</dbReference>